<keyword evidence="7" id="KW-1185">Reference proteome</keyword>
<dbReference type="Proteomes" id="UP000636918">
    <property type="component" value="Unassembled WGS sequence"/>
</dbReference>
<keyword evidence="2 5" id="KW-0812">Transmembrane</keyword>
<evidence type="ECO:0000256" key="3">
    <source>
        <dbReference type="ARBA" id="ARBA00022989"/>
    </source>
</evidence>
<gene>
    <name evidence="6" type="ORF">JI751_15435</name>
</gene>
<dbReference type="EMBL" id="JAERSG010000004">
    <property type="protein sequence ID" value="MBL0749012.1"/>
    <property type="molecule type" value="Genomic_DNA"/>
</dbReference>
<dbReference type="Pfam" id="PF01040">
    <property type="entry name" value="UbiA"/>
    <property type="match status" value="1"/>
</dbReference>
<feature type="transmembrane region" description="Helical" evidence="5">
    <location>
        <begin position="204"/>
        <end position="225"/>
    </location>
</feature>
<sequence length="231" mass="24212">MPTPPAVLLLLAAQPRHALSMAVGLGTAAAATGRPLREVGLVAVTVLVGQGIIGWADDLTDRRRDERHRPDKPLVRGLDPGTVWFALTCAVLLVVPLSVAHGRRAGLAYLAIVAVSAVGDRYLHARVLSFLPWMASFALYPAFLAYGGWNGVGTTTPPTVVMTALAAALGLGVHLLSALPGLVQDHEEGERSLPMVLALRTGTPRLLLLTGVFIALVMVAIFVVANTVGLT</sequence>
<evidence type="ECO:0000256" key="2">
    <source>
        <dbReference type="ARBA" id="ARBA00022692"/>
    </source>
</evidence>
<organism evidence="6 7">
    <name type="scientific">Nocardioides baculatus</name>
    <dbReference type="NCBI Taxonomy" id="2801337"/>
    <lineage>
        <taxon>Bacteria</taxon>
        <taxon>Bacillati</taxon>
        <taxon>Actinomycetota</taxon>
        <taxon>Actinomycetes</taxon>
        <taxon>Propionibacteriales</taxon>
        <taxon>Nocardioidaceae</taxon>
        <taxon>Nocardioides</taxon>
    </lineage>
</organism>
<evidence type="ECO:0000256" key="5">
    <source>
        <dbReference type="SAM" id="Phobius"/>
    </source>
</evidence>
<feature type="transmembrane region" description="Helical" evidence="5">
    <location>
        <begin position="161"/>
        <end position="183"/>
    </location>
</feature>
<comment type="caution">
    <text evidence="6">The sequence shown here is derived from an EMBL/GenBank/DDBJ whole genome shotgun (WGS) entry which is preliminary data.</text>
</comment>
<proteinExistence type="predicted"/>
<dbReference type="InterPro" id="IPR000537">
    <property type="entry name" value="UbiA_prenyltransferase"/>
</dbReference>
<comment type="subcellular location">
    <subcellularLocation>
        <location evidence="1">Membrane</location>
        <topology evidence="1">Multi-pass membrane protein</topology>
    </subcellularLocation>
</comment>
<reference evidence="6 7" key="1">
    <citation type="submission" date="2021-01" db="EMBL/GenBank/DDBJ databases">
        <title>Genome seq and assembly of Nocardiodes sp. G10.</title>
        <authorList>
            <person name="Chhetri G."/>
        </authorList>
    </citation>
    <scope>NUCLEOTIDE SEQUENCE [LARGE SCALE GENOMIC DNA]</scope>
    <source>
        <strain evidence="6 7">G10</strain>
    </source>
</reference>
<evidence type="ECO:0000313" key="6">
    <source>
        <dbReference type="EMBL" id="MBL0749012.1"/>
    </source>
</evidence>
<keyword evidence="4 5" id="KW-0472">Membrane</keyword>
<evidence type="ECO:0000313" key="7">
    <source>
        <dbReference type="Proteomes" id="UP000636918"/>
    </source>
</evidence>
<evidence type="ECO:0000256" key="1">
    <source>
        <dbReference type="ARBA" id="ARBA00004141"/>
    </source>
</evidence>
<feature type="transmembrane region" description="Helical" evidence="5">
    <location>
        <begin position="81"/>
        <end position="100"/>
    </location>
</feature>
<feature type="transmembrane region" description="Helical" evidence="5">
    <location>
        <begin position="130"/>
        <end position="149"/>
    </location>
</feature>
<dbReference type="RefSeq" id="WP_201938622.1">
    <property type="nucleotide sequence ID" value="NZ_JAERSG010000004.1"/>
</dbReference>
<accession>A0ABS1LBV2</accession>
<keyword evidence="3 5" id="KW-1133">Transmembrane helix</keyword>
<evidence type="ECO:0000256" key="4">
    <source>
        <dbReference type="ARBA" id="ARBA00023136"/>
    </source>
</evidence>
<name>A0ABS1LBV2_9ACTN</name>
<protein>
    <submittedName>
        <fullName evidence="6">UbiA family prenyltransferase</fullName>
    </submittedName>
</protein>